<dbReference type="AlphaFoldDB" id="A0A1F4NRB0"/>
<evidence type="ECO:0000313" key="1">
    <source>
        <dbReference type="EMBL" id="OGB73788.1"/>
    </source>
</evidence>
<organism evidence="1 2">
    <name type="scientific">candidate division Kazan bacterium RIFCSPLOWO2_01_FULL_45_19</name>
    <dbReference type="NCBI Taxonomy" id="1798538"/>
    <lineage>
        <taxon>Bacteria</taxon>
        <taxon>Bacteria division Kazan-3B-28</taxon>
    </lineage>
</organism>
<reference evidence="1 2" key="1">
    <citation type="journal article" date="2016" name="Nat. Commun.">
        <title>Thousands of microbial genomes shed light on interconnected biogeochemical processes in an aquifer system.</title>
        <authorList>
            <person name="Anantharaman K."/>
            <person name="Brown C.T."/>
            <person name="Hug L.A."/>
            <person name="Sharon I."/>
            <person name="Castelle C.J."/>
            <person name="Probst A.J."/>
            <person name="Thomas B.C."/>
            <person name="Singh A."/>
            <person name="Wilkins M.J."/>
            <person name="Karaoz U."/>
            <person name="Brodie E.L."/>
            <person name="Williams K.H."/>
            <person name="Hubbard S.S."/>
            <person name="Banfield J.F."/>
        </authorList>
    </citation>
    <scope>NUCLEOTIDE SEQUENCE [LARGE SCALE GENOMIC DNA]</scope>
</reference>
<protein>
    <submittedName>
        <fullName evidence="1">Uncharacterized protein</fullName>
    </submittedName>
</protein>
<dbReference type="Proteomes" id="UP000178085">
    <property type="component" value="Unassembled WGS sequence"/>
</dbReference>
<evidence type="ECO:0000313" key="2">
    <source>
        <dbReference type="Proteomes" id="UP000178085"/>
    </source>
</evidence>
<proteinExistence type="predicted"/>
<gene>
    <name evidence="1" type="ORF">A3K51_03100</name>
</gene>
<comment type="caution">
    <text evidence="1">The sequence shown here is derived from an EMBL/GenBank/DDBJ whole genome shotgun (WGS) entry which is preliminary data.</text>
</comment>
<accession>A0A1F4NRB0</accession>
<dbReference type="EMBL" id="METD01000001">
    <property type="protein sequence ID" value="OGB73788.1"/>
    <property type="molecule type" value="Genomic_DNA"/>
</dbReference>
<sequence length="107" mass="12062">MNDEKWGTILDRIQSQFQVIDQGEETIADIPNGKLEFIVFDSPMGRLKLERVTKPKVLDRKSFGGSKYGAASGVEYIYSDSEMTHMFSAFKDADGEWESFNAEGLTN</sequence>
<name>A0A1F4NRB0_UNCK3</name>